<evidence type="ECO:0000313" key="2">
    <source>
        <dbReference type="Proteomes" id="UP000321617"/>
    </source>
</evidence>
<dbReference type="Proteomes" id="UP000321617">
    <property type="component" value="Unassembled WGS sequence"/>
</dbReference>
<comment type="caution">
    <text evidence="1">The sequence shown here is derived from an EMBL/GenBank/DDBJ whole genome shotgun (WGS) entry which is preliminary data.</text>
</comment>
<accession>A0A562V344</accession>
<evidence type="ECO:0000313" key="1">
    <source>
        <dbReference type="EMBL" id="TWJ12278.1"/>
    </source>
</evidence>
<sequence>MDTTRSLPDVEGLLRAARQKVTEFVAAPSGLDDFRSRVMEQADQLARLQSPGTDVGTEVPASVREVFDRIAAGELPRGAVLDADSEDPGARAAHEWLTPRLRILARAVDLVDAGMSESKAVAAATDEYREQRTGL</sequence>
<dbReference type="AlphaFoldDB" id="A0A562V344"/>
<proteinExistence type="predicted"/>
<dbReference type="RefSeq" id="WP_147139267.1">
    <property type="nucleotide sequence ID" value="NZ_BAABIJ010000002.1"/>
</dbReference>
<protein>
    <submittedName>
        <fullName evidence="1">Uncharacterized protein</fullName>
    </submittedName>
</protein>
<dbReference type="EMBL" id="VLLL01000006">
    <property type="protein sequence ID" value="TWJ12278.1"/>
    <property type="molecule type" value="Genomic_DNA"/>
</dbReference>
<keyword evidence="2" id="KW-1185">Reference proteome</keyword>
<reference evidence="1 2" key="1">
    <citation type="journal article" date="2013" name="Stand. Genomic Sci.">
        <title>Genomic Encyclopedia of Type Strains, Phase I: The one thousand microbial genomes (KMG-I) project.</title>
        <authorList>
            <person name="Kyrpides N.C."/>
            <person name="Woyke T."/>
            <person name="Eisen J.A."/>
            <person name="Garrity G."/>
            <person name="Lilburn T.G."/>
            <person name="Beck B.J."/>
            <person name="Whitman W.B."/>
            <person name="Hugenholtz P."/>
            <person name="Klenk H.P."/>
        </authorList>
    </citation>
    <scope>NUCLEOTIDE SEQUENCE [LARGE SCALE GENOMIC DNA]</scope>
    <source>
        <strain evidence="1 2">DSM 45044</strain>
    </source>
</reference>
<gene>
    <name evidence="1" type="ORF">LX16_3034</name>
</gene>
<name>A0A562V344_9ACTN</name>
<organism evidence="1 2">
    <name type="scientific">Stackebrandtia albiflava</name>
    <dbReference type="NCBI Taxonomy" id="406432"/>
    <lineage>
        <taxon>Bacteria</taxon>
        <taxon>Bacillati</taxon>
        <taxon>Actinomycetota</taxon>
        <taxon>Actinomycetes</taxon>
        <taxon>Glycomycetales</taxon>
        <taxon>Glycomycetaceae</taxon>
        <taxon>Stackebrandtia</taxon>
    </lineage>
</organism>